<dbReference type="AlphaFoldDB" id="A0A4R4GJZ9"/>
<dbReference type="PANTHER" id="PTHR47163">
    <property type="entry name" value="DDE_TNP_IS1595 DOMAIN-CONTAINING PROTEIN"/>
    <property type="match status" value="1"/>
</dbReference>
<gene>
    <name evidence="2" type="ORF">E1I98_12750</name>
</gene>
<dbReference type="Proteomes" id="UP000294527">
    <property type="component" value="Unassembled WGS sequence"/>
</dbReference>
<feature type="domain" description="ISXO2-like transposase" evidence="1">
    <location>
        <begin position="134"/>
        <end position="281"/>
    </location>
</feature>
<name>A0A4R4GJZ9_9BACT</name>
<dbReference type="InterPro" id="IPR053164">
    <property type="entry name" value="IS1016-like_transposase"/>
</dbReference>
<reference evidence="2 3" key="1">
    <citation type="journal article" date="2019" name="Nat. Microbiol.">
        <title>Genomic variation and strain-specific functional adaptation in the human gut microbiome during early life.</title>
        <authorList>
            <person name="Vatanen T."/>
            <person name="Plichta D.R."/>
            <person name="Somani J."/>
            <person name="Munch P.C."/>
            <person name="Arthur T.D."/>
            <person name="Hall A.B."/>
            <person name="Rudolf S."/>
            <person name="Oakeley E.J."/>
            <person name="Ke X."/>
            <person name="Young R.A."/>
            <person name="Haiser H.J."/>
            <person name="Kolde R."/>
            <person name="Yassour M."/>
            <person name="Luopajarvi K."/>
            <person name="Siljander H."/>
            <person name="Virtanen S.M."/>
            <person name="Ilonen J."/>
            <person name="Uibo R."/>
            <person name="Tillmann V."/>
            <person name="Mokurov S."/>
            <person name="Dorshakova N."/>
            <person name="Porter J.A."/>
            <person name="McHardy A.C."/>
            <person name="Lahdesmaki H."/>
            <person name="Vlamakis H."/>
            <person name="Huttenhower C."/>
            <person name="Knip M."/>
            <person name="Xavier R.J."/>
        </authorList>
    </citation>
    <scope>NUCLEOTIDE SEQUENCE [LARGE SCALE GENOMIC DNA]</scope>
    <source>
        <strain evidence="2 3">RJX1047</strain>
    </source>
</reference>
<dbReference type="Pfam" id="PF12762">
    <property type="entry name" value="DDE_Tnp_IS1595"/>
    <property type="match status" value="1"/>
</dbReference>
<protein>
    <submittedName>
        <fullName evidence="2">IS1595 family transposase</fullName>
    </submittedName>
</protein>
<dbReference type="EMBL" id="SLTU01000001">
    <property type="protein sequence ID" value="TDA77141.1"/>
    <property type="molecule type" value="Genomic_DNA"/>
</dbReference>
<sequence length="338" mass="39218">MPKKKENPERFDLERFERLYPTEDACVKALEKHLWNGILRSPVDGNTNVIRIKGKPGYYRDLDNRRTFTIKQGTVFDGSKLKLKVWFRAIYEFCVSANGISSYELARCCGVTQKTAWFMKQRMALNVKQCEEMLMDGEVEADECYVGGTDYYRKNDAKWHSTQGNRDDKATVFGLLCRDGLLYAEVVKDCRAETLFDIIKNRMAEGCRFYTDEAPQYVHVSDHFIHKTVNHSGKVWKAGAACTNGIENFWKHLQSTIQGTYMSVSYFHLQKYVDEKAWRFNTRRMGCYSRFSFFLSLLASGNSTTYSATIKPGRVRYAAGKWKGERMRGRMKDLLYAE</sequence>
<comment type="caution">
    <text evidence="2">The sequence shown here is derived from an EMBL/GenBank/DDBJ whole genome shotgun (WGS) entry which is preliminary data.</text>
</comment>
<evidence type="ECO:0000313" key="2">
    <source>
        <dbReference type="EMBL" id="TDA77141.1"/>
    </source>
</evidence>
<proteinExistence type="predicted"/>
<evidence type="ECO:0000259" key="1">
    <source>
        <dbReference type="SMART" id="SM01126"/>
    </source>
</evidence>
<dbReference type="SMART" id="SM01126">
    <property type="entry name" value="DDE_Tnp_IS1595"/>
    <property type="match status" value="1"/>
</dbReference>
<dbReference type="InterPro" id="IPR024445">
    <property type="entry name" value="Tnp_ISXO2-like"/>
</dbReference>
<dbReference type="NCBIfam" id="NF033547">
    <property type="entry name" value="transpos_IS1595"/>
    <property type="match status" value="1"/>
</dbReference>
<dbReference type="PANTHER" id="PTHR47163:SF2">
    <property type="entry name" value="SI:DKEY-17M8.2"/>
    <property type="match status" value="1"/>
</dbReference>
<evidence type="ECO:0000313" key="3">
    <source>
        <dbReference type="Proteomes" id="UP000294527"/>
    </source>
</evidence>
<dbReference type="RefSeq" id="WP_007843535.1">
    <property type="nucleotide sequence ID" value="NZ_SLTU01000001.1"/>
</dbReference>
<accession>A0A4R4GJZ9</accession>
<organism evidence="2 3">
    <name type="scientific">Phocaeicola dorei</name>
    <dbReference type="NCBI Taxonomy" id="357276"/>
    <lineage>
        <taxon>Bacteria</taxon>
        <taxon>Pseudomonadati</taxon>
        <taxon>Bacteroidota</taxon>
        <taxon>Bacteroidia</taxon>
        <taxon>Bacteroidales</taxon>
        <taxon>Bacteroidaceae</taxon>
        <taxon>Phocaeicola</taxon>
    </lineage>
</organism>